<dbReference type="Pfam" id="PF07883">
    <property type="entry name" value="Cupin_2"/>
    <property type="match status" value="1"/>
</dbReference>
<dbReference type="PANTHER" id="PTHR35848">
    <property type="entry name" value="OXALATE-BINDING PROTEIN"/>
    <property type="match status" value="1"/>
</dbReference>
<feature type="domain" description="Cupin type-2" evidence="2">
    <location>
        <begin position="35"/>
        <end position="103"/>
    </location>
</feature>
<dbReference type="OrthoDB" id="305577at2157"/>
<keyword evidence="1" id="KW-0479">Metal-binding</keyword>
<dbReference type="GO" id="GO:0046872">
    <property type="term" value="F:metal ion binding"/>
    <property type="evidence" value="ECO:0007669"/>
    <property type="project" value="UniProtKB-KW"/>
</dbReference>
<evidence type="ECO:0000259" key="2">
    <source>
        <dbReference type="Pfam" id="PF07883"/>
    </source>
</evidence>
<proteinExistence type="predicted"/>
<name>A0A151ACN4_9EURY</name>
<dbReference type="AlphaFoldDB" id="A0A151ACN4"/>
<dbReference type="InterPro" id="IPR014710">
    <property type="entry name" value="RmlC-like_jellyroll"/>
</dbReference>
<gene>
    <name evidence="3" type="ORF">HAPAU_21380</name>
</gene>
<protein>
    <submittedName>
        <fullName evidence="3">Cupin domain protein</fullName>
    </submittedName>
</protein>
<dbReference type="RefSeq" id="WP_066382290.1">
    <property type="nucleotide sequence ID" value="NZ_LTAZ01000005.1"/>
</dbReference>
<reference evidence="3 4" key="1">
    <citation type="submission" date="2016-02" db="EMBL/GenBank/DDBJ databases">
        <title>Genome sequence of Halalkalicoccus paucihalophilus DSM 24557.</title>
        <authorList>
            <person name="Poehlein A."/>
            <person name="Daniel R."/>
        </authorList>
    </citation>
    <scope>NUCLEOTIDE SEQUENCE [LARGE SCALE GENOMIC DNA]</scope>
    <source>
        <strain evidence="3 4">DSM 24557</strain>
    </source>
</reference>
<evidence type="ECO:0000313" key="3">
    <source>
        <dbReference type="EMBL" id="KYH25466.1"/>
    </source>
</evidence>
<dbReference type="InterPro" id="IPR013096">
    <property type="entry name" value="Cupin_2"/>
</dbReference>
<keyword evidence="4" id="KW-1185">Reference proteome</keyword>
<dbReference type="PANTHER" id="PTHR35848:SF9">
    <property type="entry name" value="SLL1358 PROTEIN"/>
    <property type="match status" value="1"/>
</dbReference>
<evidence type="ECO:0000313" key="4">
    <source>
        <dbReference type="Proteomes" id="UP000075321"/>
    </source>
</evidence>
<organism evidence="3 4">
    <name type="scientific">Halalkalicoccus paucihalophilus</name>
    <dbReference type="NCBI Taxonomy" id="1008153"/>
    <lineage>
        <taxon>Archaea</taxon>
        <taxon>Methanobacteriati</taxon>
        <taxon>Methanobacteriota</taxon>
        <taxon>Stenosarchaea group</taxon>
        <taxon>Halobacteria</taxon>
        <taxon>Halobacteriales</taxon>
        <taxon>Halococcaceae</taxon>
        <taxon>Halalkalicoccus</taxon>
    </lineage>
</organism>
<evidence type="ECO:0000256" key="1">
    <source>
        <dbReference type="ARBA" id="ARBA00022723"/>
    </source>
</evidence>
<sequence length="107" mass="11799">MSHTKANYTDVDPVADSLYFLREELDCENLGVSVLECEPGWTGKEHDHADDGEEEEVYLLVEGEATVVVEDEEVAMTEGDAVRIPGETTRRIENGDAESRFVLVGAP</sequence>
<comment type="caution">
    <text evidence="3">The sequence shown here is derived from an EMBL/GenBank/DDBJ whole genome shotgun (WGS) entry which is preliminary data.</text>
</comment>
<dbReference type="Proteomes" id="UP000075321">
    <property type="component" value="Unassembled WGS sequence"/>
</dbReference>
<accession>A0A151ACN4</accession>
<dbReference type="InterPro" id="IPR011051">
    <property type="entry name" value="RmlC_Cupin_sf"/>
</dbReference>
<dbReference type="SUPFAM" id="SSF51182">
    <property type="entry name" value="RmlC-like cupins"/>
    <property type="match status" value="1"/>
</dbReference>
<dbReference type="InterPro" id="IPR051610">
    <property type="entry name" value="GPI/OXD"/>
</dbReference>
<dbReference type="Gene3D" id="2.60.120.10">
    <property type="entry name" value="Jelly Rolls"/>
    <property type="match status" value="1"/>
</dbReference>
<dbReference type="PATRIC" id="fig|1008153.3.peg.2178"/>
<dbReference type="EMBL" id="LTAZ01000005">
    <property type="protein sequence ID" value="KYH25466.1"/>
    <property type="molecule type" value="Genomic_DNA"/>
</dbReference>